<keyword evidence="2" id="KW-1185">Reference proteome</keyword>
<accession>A0ABZ0U1Q9</accession>
<gene>
    <name evidence="1" type="ORF">SOJ16_002576</name>
</gene>
<evidence type="ECO:0000313" key="2">
    <source>
        <dbReference type="Proteomes" id="UP001322744"/>
    </source>
</evidence>
<organism evidence="1 2">
    <name type="scientific">Anaerocellum danielii</name>
    <dbReference type="NCBI Taxonomy" id="1387557"/>
    <lineage>
        <taxon>Bacteria</taxon>
        <taxon>Bacillati</taxon>
        <taxon>Bacillota</taxon>
        <taxon>Bacillota incertae sedis</taxon>
        <taxon>Caldicellulosiruptorales</taxon>
        <taxon>Caldicellulosiruptoraceae</taxon>
        <taxon>Anaerocellum</taxon>
    </lineage>
</organism>
<protein>
    <recommendedName>
        <fullName evidence="3">DUF2680 domain-containing protein</fullName>
    </recommendedName>
</protein>
<sequence>MKILKSVLGVGLVLALALTFTLVFAKGPQTSFAQKTLNTAAAAQQQNTGCGGYSIGMHVNMQELAAKALGISVDELVKKLQNGKTINDILKEKKLTVDQFKKKLYDLRVAEIDKLLKDGKITQQQADSLKKHFQSNLQFCIDHMLDWSNNGTGHAGMMGFGHGGDMMGLGHGNMMGAGFSGMMGY</sequence>
<dbReference type="EMBL" id="CP139957">
    <property type="protein sequence ID" value="WPX08673.1"/>
    <property type="molecule type" value="Genomic_DNA"/>
</dbReference>
<proteinExistence type="predicted"/>
<dbReference type="Proteomes" id="UP001322744">
    <property type="component" value="Chromosome"/>
</dbReference>
<dbReference type="RefSeq" id="WP_045173199.1">
    <property type="nucleotide sequence ID" value="NZ_CP139957.1"/>
</dbReference>
<evidence type="ECO:0000313" key="1">
    <source>
        <dbReference type="EMBL" id="WPX08673.1"/>
    </source>
</evidence>
<reference evidence="1 2" key="1">
    <citation type="submission" date="2023-12" db="EMBL/GenBank/DDBJ databases">
        <authorList>
            <person name="Manesh M.J.H."/>
            <person name="Bing R.G."/>
            <person name="Willard D.J."/>
            <person name="Kelly R.M."/>
        </authorList>
    </citation>
    <scope>NUCLEOTIDE SEQUENCE [LARGE SCALE GENOMIC DNA]</scope>
    <source>
        <strain evidence="1 2">DSM 8977</strain>
    </source>
</reference>
<name>A0ABZ0U1Q9_9FIRM</name>
<evidence type="ECO:0008006" key="3">
    <source>
        <dbReference type="Google" id="ProtNLM"/>
    </source>
</evidence>